<dbReference type="RefSeq" id="WP_147377148.1">
    <property type="nucleotide sequence ID" value="NZ_RAPN01000001.1"/>
</dbReference>
<keyword evidence="1" id="KW-0732">Signal</keyword>
<feature type="chain" id="PRO_5019556565" evidence="1">
    <location>
        <begin position="24"/>
        <end position="100"/>
    </location>
</feature>
<organism evidence="2 3">
    <name type="scientific">Mangrovibacterium diazotrophicum</name>
    <dbReference type="NCBI Taxonomy" id="1261403"/>
    <lineage>
        <taxon>Bacteria</taxon>
        <taxon>Pseudomonadati</taxon>
        <taxon>Bacteroidota</taxon>
        <taxon>Bacteroidia</taxon>
        <taxon>Marinilabiliales</taxon>
        <taxon>Prolixibacteraceae</taxon>
        <taxon>Mangrovibacterium</taxon>
    </lineage>
</organism>
<proteinExistence type="predicted"/>
<evidence type="ECO:0000313" key="2">
    <source>
        <dbReference type="EMBL" id="RKD90844.1"/>
    </source>
</evidence>
<name>A0A419W5X1_9BACT</name>
<sequence length="100" mass="11163">MKKYALILVAVVLVMSTSAFVVANQSSSQQQATYWFLMDESGENLTNISSQSQPSSCTERLDEPDCARQYLESQTEIVGGIRQVKSAEVDNFIDYLSKDE</sequence>
<reference evidence="2 3" key="1">
    <citation type="submission" date="2018-09" db="EMBL/GenBank/DDBJ databases">
        <title>Genomic Encyclopedia of Archaeal and Bacterial Type Strains, Phase II (KMG-II): from individual species to whole genera.</title>
        <authorList>
            <person name="Goeker M."/>
        </authorList>
    </citation>
    <scope>NUCLEOTIDE SEQUENCE [LARGE SCALE GENOMIC DNA]</scope>
    <source>
        <strain evidence="2 3">DSM 27148</strain>
    </source>
</reference>
<evidence type="ECO:0000313" key="3">
    <source>
        <dbReference type="Proteomes" id="UP000283387"/>
    </source>
</evidence>
<dbReference type="EMBL" id="RAPN01000001">
    <property type="protein sequence ID" value="RKD90844.1"/>
    <property type="molecule type" value="Genomic_DNA"/>
</dbReference>
<accession>A0A419W5X1</accession>
<evidence type="ECO:0000256" key="1">
    <source>
        <dbReference type="SAM" id="SignalP"/>
    </source>
</evidence>
<dbReference type="Proteomes" id="UP000283387">
    <property type="component" value="Unassembled WGS sequence"/>
</dbReference>
<protein>
    <submittedName>
        <fullName evidence="2">Uncharacterized protein</fullName>
    </submittedName>
</protein>
<keyword evidence="3" id="KW-1185">Reference proteome</keyword>
<feature type="signal peptide" evidence="1">
    <location>
        <begin position="1"/>
        <end position="23"/>
    </location>
</feature>
<gene>
    <name evidence="2" type="ORF">BC643_1188</name>
</gene>
<dbReference type="OrthoDB" id="1495904at2"/>
<dbReference type="AlphaFoldDB" id="A0A419W5X1"/>
<comment type="caution">
    <text evidence="2">The sequence shown here is derived from an EMBL/GenBank/DDBJ whole genome shotgun (WGS) entry which is preliminary data.</text>
</comment>